<name>A0A8H6L030_9LECA</name>
<feature type="compositionally biased region" description="Low complexity" evidence="1">
    <location>
        <begin position="499"/>
        <end position="509"/>
    </location>
</feature>
<dbReference type="Proteomes" id="UP000593566">
    <property type="component" value="Unassembled WGS sequence"/>
</dbReference>
<accession>A0A8H6L030</accession>
<evidence type="ECO:0000256" key="1">
    <source>
        <dbReference type="SAM" id="MobiDB-lite"/>
    </source>
</evidence>
<dbReference type="EMBL" id="JACCJB010000002">
    <property type="protein sequence ID" value="KAF6230536.1"/>
    <property type="molecule type" value="Genomic_DNA"/>
</dbReference>
<feature type="region of interest" description="Disordered" evidence="1">
    <location>
        <begin position="420"/>
        <end position="464"/>
    </location>
</feature>
<dbReference type="RefSeq" id="XP_037157793.1">
    <property type="nucleotide sequence ID" value="XM_037295792.1"/>
</dbReference>
<keyword evidence="3" id="KW-1185">Reference proteome</keyword>
<feature type="compositionally biased region" description="Basic and acidic residues" evidence="1">
    <location>
        <begin position="524"/>
        <end position="539"/>
    </location>
</feature>
<feature type="compositionally biased region" description="Basic and acidic residues" evidence="1">
    <location>
        <begin position="28"/>
        <end position="37"/>
    </location>
</feature>
<proteinExistence type="predicted"/>
<protein>
    <submittedName>
        <fullName evidence="2">Uncharacterized protein</fullName>
    </submittedName>
</protein>
<dbReference type="GeneID" id="59333286"/>
<organism evidence="2 3">
    <name type="scientific">Letharia lupina</name>
    <dbReference type="NCBI Taxonomy" id="560253"/>
    <lineage>
        <taxon>Eukaryota</taxon>
        <taxon>Fungi</taxon>
        <taxon>Dikarya</taxon>
        <taxon>Ascomycota</taxon>
        <taxon>Pezizomycotina</taxon>
        <taxon>Lecanoromycetes</taxon>
        <taxon>OSLEUM clade</taxon>
        <taxon>Lecanoromycetidae</taxon>
        <taxon>Lecanorales</taxon>
        <taxon>Lecanorineae</taxon>
        <taxon>Parmeliaceae</taxon>
        <taxon>Letharia</taxon>
    </lineage>
</organism>
<feature type="compositionally biased region" description="Low complexity" evidence="1">
    <location>
        <begin position="9"/>
        <end position="20"/>
    </location>
</feature>
<gene>
    <name evidence="2" type="ORF">HO133_004880</name>
</gene>
<reference evidence="2 3" key="1">
    <citation type="journal article" date="2020" name="Genomics">
        <title>Complete, high-quality genomes from long-read metagenomic sequencing of two wolf lichen thalli reveals enigmatic genome architecture.</title>
        <authorList>
            <person name="McKenzie S.K."/>
            <person name="Walston R.F."/>
            <person name="Allen J.L."/>
        </authorList>
    </citation>
    <scope>NUCLEOTIDE SEQUENCE [LARGE SCALE GENOMIC DNA]</scope>
    <source>
        <strain evidence="2">WasteWater1</strain>
    </source>
</reference>
<dbReference type="AlphaFoldDB" id="A0A8H6L030"/>
<feature type="compositionally biased region" description="Low complexity" evidence="1">
    <location>
        <begin position="452"/>
        <end position="462"/>
    </location>
</feature>
<sequence length="539" mass="61497">MAPLTPNASDDSPIESSPPSSDHHRSKSASEKQRDEARLTFNKTIEGHYRHGKTGYRQVGALFLTWKDDDMQCRETEVDKLRQLFAKEFNFKTVYFEVPSQRWETALHKAVADFCYEYDSPEDLAIVYYGGHAYEGRETKHFKLAAWNVASNAEDTWFKTPMLINLFFRKYDNKDGNGDPTAFFPDVLTCLRLPACDQLLILDCCFAAKAFAREHIGKRKFELLTSAAHDATSPAPKSEHSFTRTLTTALRSLLKENPKGFCTSHLYREVYHTISPHPATTKPLLFDQSRHNFGKIWLMPQVLSERPPKTEEEGRFLKLTFRLNENPDLAVMNELALNLQFLPYVDQIKFDDLYAPREQITNFMKAVVQAQKLKPLIKKMQARRKLQKVAELKTGDNRVGASKSLLKLYLEQNNHPVYDWSRAERVPGHNPKDSEESRDKRKKTRTWPPAHGKSSMSGSSSGDTLSAEYKVEVPGTLVATFVPRRANTMDALAHEKANEAATAASTDTDQAQERDGRKRQRSTSLDRDTPPEKRAHKVD</sequence>
<feature type="compositionally biased region" description="Basic and acidic residues" evidence="1">
    <location>
        <begin position="421"/>
        <end position="439"/>
    </location>
</feature>
<feature type="region of interest" description="Disordered" evidence="1">
    <location>
        <begin position="490"/>
        <end position="539"/>
    </location>
</feature>
<comment type="caution">
    <text evidence="2">The sequence shown here is derived from an EMBL/GenBank/DDBJ whole genome shotgun (WGS) entry which is preliminary data.</text>
</comment>
<evidence type="ECO:0000313" key="3">
    <source>
        <dbReference type="Proteomes" id="UP000593566"/>
    </source>
</evidence>
<feature type="region of interest" description="Disordered" evidence="1">
    <location>
        <begin position="1"/>
        <end position="37"/>
    </location>
</feature>
<evidence type="ECO:0000313" key="2">
    <source>
        <dbReference type="EMBL" id="KAF6230536.1"/>
    </source>
</evidence>